<evidence type="ECO:0008006" key="3">
    <source>
        <dbReference type="Google" id="ProtNLM"/>
    </source>
</evidence>
<evidence type="ECO:0000313" key="1">
    <source>
        <dbReference type="EMBL" id="MFG6446820.1"/>
    </source>
</evidence>
<dbReference type="RefSeq" id="WP_394457973.1">
    <property type="nucleotide sequence ID" value="NZ_JBIGHZ010000001.1"/>
</dbReference>
<gene>
    <name evidence="1" type="ORF">ACG0Z6_01040</name>
</gene>
<protein>
    <recommendedName>
        <fullName evidence="3">Lipoprotein</fullName>
    </recommendedName>
</protein>
<evidence type="ECO:0000313" key="2">
    <source>
        <dbReference type="Proteomes" id="UP001606099"/>
    </source>
</evidence>
<name>A0ABW7FR53_9BURK</name>
<dbReference type="EMBL" id="JBIGHZ010000001">
    <property type="protein sequence ID" value="MFG6446820.1"/>
    <property type="molecule type" value="Genomic_DNA"/>
</dbReference>
<dbReference type="Proteomes" id="UP001606099">
    <property type="component" value="Unassembled WGS sequence"/>
</dbReference>
<organism evidence="1 2">
    <name type="scientific">Roseateles rivi</name>
    <dbReference type="NCBI Taxonomy" id="3299028"/>
    <lineage>
        <taxon>Bacteria</taxon>
        <taxon>Pseudomonadati</taxon>
        <taxon>Pseudomonadota</taxon>
        <taxon>Betaproteobacteria</taxon>
        <taxon>Burkholderiales</taxon>
        <taxon>Sphaerotilaceae</taxon>
        <taxon>Roseateles</taxon>
    </lineage>
</organism>
<comment type="caution">
    <text evidence="1">The sequence shown here is derived from an EMBL/GenBank/DDBJ whole genome shotgun (WGS) entry which is preliminary data.</text>
</comment>
<accession>A0ABW7FR53</accession>
<reference evidence="1 2" key="1">
    <citation type="submission" date="2024-08" db="EMBL/GenBank/DDBJ databases">
        <authorList>
            <person name="Lu H."/>
        </authorList>
    </citation>
    <scope>NUCLEOTIDE SEQUENCE [LARGE SCALE GENOMIC DNA]</scope>
    <source>
        <strain evidence="1 2">BYS180W</strain>
    </source>
</reference>
<proteinExistence type="predicted"/>
<keyword evidence="2" id="KW-1185">Reference proteome</keyword>
<sequence>MTQIAQLTKAIALSLVGVLAGCGTVDTKTVVSNSDAYLASNFTPDQLAQPVRTLVEKGEQLPKQFNRIEYKTIADLDEEGKIYQITSASTFINLGNGYIQNKTEYSRNGVPYRINLALTFAGIYRLKTQTTFVDRSNALYPLDTKEMSKFDRGLGKPQAGQTYGIDAKTGNAPQLMNFSDEKHVCTASQAVQAASVHASLSGTAIPLECTMTGANGVVVGKTKLMWISDLGVAFQTEYTNSRTTSRYRLESVSIQR</sequence>